<gene>
    <name evidence="3" type="primary">malt3</name>
</gene>
<dbReference type="Gene3D" id="2.60.40.10">
    <property type="entry name" value="Immunoglobulins"/>
    <property type="match status" value="1"/>
</dbReference>
<dbReference type="AlphaFoldDB" id="A0A8C5N7E2"/>
<dbReference type="GO" id="GO:0004197">
    <property type="term" value="F:cysteine-type endopeptidase activity"/>
    <property type="evidence" value="ECO:0007669"/>
    <property type="project" value="InterPro"/>
</dbReference>
<evidence type="ECO:0000313" key="3">
    <source>
        <dbReference type="Ensembl" id="ENSGWIP00000034464.1"/>
    </source>
</evidence>
<dbReference type="PANTHER" id="PTHR22576">
    <property type="entry name" value="MUCOSA ASSOCIATED LYMPHOID TISSUE LYMPHOMA TRANSLOCATION PROTEIN 1/PARACASPASE"/>
    <property type="match status" value="1"/>
</dbReference>
<feature type="domain" description="Ig-like" evidence="2">
    <location>
        <begin position="64"/>
        <end position="138"/>
    </location>
</feature>
<dbReference type="InterPro" id="IPR036179">
    <property type="entry name" value="Ig-like_dom_sf"/>
</dbReference>
<evidence type="ECO:0000259" key="2">
    <source>
        <dbReference type="PROSITE" id="PS50835"/>
    </source>
</evidence>
<dbReference type="PROSITE" id="PS50835">
    <property type="entry name" value="IG_LIKE"/>
    <property type="match status" value="1"/>
</dbReference>
<keyword evidence="4" id="KW-1185">Reference proteome</keyword>
<organism evidence="3 4">
    <name type="scientific">Gouania willdenowi</name>
    <name type="common">Blunt-snouted clingfish</name>
    <name type="synonym">Lepadogaster willdenowi</name>
    <dbReference type="NCBI Taxonomy" id="441366"/>
    <lineage>
        <taxon>Eukaryota</taxon>
        <taxon>Metazoa</taxon>
        <taxon>Chordata</taxon>
        <taxon>Craniata</taxon>
        <taxon>Vertebrata</taxon>
        <taxon>Euteleostomi</taxon>
        <taxon>Actinopterygii</taxon>
        <taxon>Neopterygii</taxon>
        <taxon>Teleostei</taxon>
        <taxon>Neoteleostei</taxon>
        <taxon>Acanthomorphata</taxon>
        <taxon>Ovalentaria</taxon>
        <taxon>Blenniimorphae</taxon>
        <taxon>Blenniiformes</taxon>
        <taxon>Gobiesocoidei</taxon>
        <taxon>Gobiesocidae</taxon>
        <taxon>Gobiesocinae</taxon>
        <taxon>Gouania</taxon>
    </lineage>
</organism>
<dbReference type="Pfam" id="PF00656">
    <property type="entry name" value="Peptidase_C14"/>
    <property type="match status" value="1"/>
</dbReference>
<name>A0A8C5N7E2_GOUWI</name>
<dbReference type="InterPro" id="IPR007110">
    <property type="entry name" value="Ig-like_dom"/>
</dbReference>
<reference evidence="3" key="2">
    <citation type="submission" date="2025-08" db="UniProtKB">
        <authorList>
            <consortium name="Ensembl"/>
        </authorList>
    </citation>
    <scope>IDENTIFICATION</scope>
</reference>
<reference evidence="3" key="3">
    <citation type="submission" date="2025-09" db="UniProtKB">
        <authorList>
            <consortium name="Ensembl"/>
        </authorList>
    </citation>
    <scope>IDENTIFICATION</scope>
</reference>
<proteinExistence type="predicted"/>
<dbReference type="InterPro" id="IPR052039">
    <property type="entry name" value="Caspase-related_regulators"/>
</dbReference>
<dbReference type="Proteomes" id="UP000694680">
    <property type="component" value="Chromosome 6"/>
</dbReference>
<sequence length="306" mass="34952">MFMAPAVKTVAYLCTVTRSHSEKYSEKTQLYVCRVNDPFNNYVFTEWVKVKVLDIDKSDWQGEPHIAINPKPQTVRHGQKITLRFAAFGIPLPRYQWYLNGHALTGKTANALQVSTRDEHKGSYLCSVSNIDHYSDMNVHFKAFFKVNLITFSTVGSNKILVLLKLPFFFLLWSLCPLASDKVALLLGNLNYSSHPPLKAPLMDVYKLGTLLQQLGFRVVSLLDLTRAEMQAAINEFIQLLDRGVYGLFYYAGHGFEFAGKNYLVPIEAPQPYRKENCVCVQKVMLRMQQRQTALNVILLDACRTW</sequence>
<dbReference type="PANTHER" id="PTHR22576:SF38">
    <property type="entry name" value="MUCOSA-ASSOCIATED LYMPHOID TISSUE LYMPHOMA TRANSLOCATION PROTEIN 1-LIKE"/>
    <property type="match status" value="1"/>
</dbReference>
<dbReference type="InterPro" id="IPR011600">
    <property type="entry name" value="Pept_C14_caspase"/>
</dbReference>
<feature type="domain" description="Caspase family p20" evidence="1">
    <location>
        <begin position="180"/>
        <end position="304"/>
    </location>
</feature>
<protein>
    <submittedName>
        <fullName evidence="3">Mucosa-associated lymphoid tissue lymphoma translocation protein 1-like</fullName>
    </submittedName>
</protein>
<dbReference type="InterPro" id="IPR001309">
    <property type="entry name" value="Pept_C14_p20"/>
</dbReference>
<dbReference type="Gene3D" id="3.40.50.1460">
    <property type="match status" value="1"/>
</dbReference>
<evidence type="ECO:0000259" key="1">
    <source>
        <dbReference type="PROSITE" id="PS50208"/>
    </source>
</evidence>
<dbReference type="InterPro" id="IPR029030">
    <property type="entry name" value="Caspase-like_dom_sf"/>
</dbReference>
<dbReference type="GO" id="GO:0006508">
    <property type="term" value="P:proteolysis"/>
    <property type="evidence" value="ECO:0007669"/>
    <property type="project" value="InterPro"/>
</dbReference>
<dbReference type="InterPro" id="IPR013783">
    <property type="entry name" value="Ig-like_fold"/>
</dbReference>
<dbReference type="Ensembl" id="ENSGWIT00000037574.1">
    <property type="protein sequence ID" value="ENSGWIP00000034464.1"/>
    <property type="gene ID" value="ENSGWIG00000017827.1"/>
</dbReference>
<evidence type="ECO:0000313" key="4">
    <source>
        <dbReference type="Proteomes" id="UP000694680"/>
    </source>
</evidence>
<dbReference type="SUPFAM" id="SSF48726">
    <property type="entry name" value="Immunoglobulin"/>
    <property type="match status" value="1"/>
</dbReference>
<dbReference type="Pfam" id="PF13927">
    <property type="entry name" value="Ig_3"/>
    <property type="match status" value="1"/>
</dbReference>
<dbReference type="PROSITE" id="PS50208">
    <property type="entry name" value="CASPASE_P20"/>
    <property type="match status" value="1"/>
</dbReference>
<dbReference type="SUPFAM" id="SSF52129">
    <property type="entry name" value="Caspase-like"/>
    <property type="match status" value="1"/>
</dbReference>
<reference evidence="3" key="1">
    <citation type="submission" date="2020-06" db="EMBL/GenBank/DDBJ databases">
        <authorList>
            <consortium name="Wellcome Sanger Institute Data Sharing"/>
        </authorList>
    </citation>
    <scope>NUCLEOTIDE SEQUENCE [LARGE SCALE GENOMIC DNA]</scope>
</reference>
<accession>A0A8C5N7E2</accession>